<evidence type="ECO:0000256" key="2">
    <source>
        <dbReference type="SAM" id="Phobius"/>
    </source>
</evidence>
<comment type="caution">
    <text evidence="3">The sequence shown here is derived from an EMBL/GenBank/DDBJ whole genome shotgun (WGS) entry which is preliminary data.</text>
</comment>
<accession>A0AAP0N583</accession>
<keyword evidence="2" id="KW-0812">Transmembrane</keyword>
<dbReference type="PANTHER" id="PTHR34064">
    <property type="entry name" value="OS04G0672300 PROTEIN"/>
    <property type="match status" value="1"/>
</dbReference>
<proteinExistence type="predicted"/>
<reference evidence="3 4" key="1">
    <citation type="journal article" date="2024" name="Plant J.">
        <title>Genome sequences and population genomics reveal climatic adaptation and genomic divergence between two closely related sweetgum species.</title>
        <authorList>
            <person name="Xu W.Q."/>
            <person name="Ren C.Q."/>
            <person name="Zhang X.Y."/>
            <person name="Comes H.P."/>
            <person name="Liu X.H."/>
            <person name="Li Y.G."/>
            <person name="Kettle C.J."/>
            <person name="Jalonen R."/>
            <person name="Gaisberger H."/>
            <person name="Ma Y.Z."/>
            <person name="Qiu Y.X."/>
        </authorList>
    </citation>
    <scope>NUCLEOTIDE SEQUENCE [LARGE SCALE GENOMIC DNA]</scope>
    <source>
        <strain evidence="3">Hangzhou</strain>
    </source>
</reference>
<evidence type="ECO:0000313" key="4">
    <source>
        <dbReference type="Proteomes" id="UP001415857"/>
    </source>
</evidence>
<sequence length="196" mass="21619">MAENPKLIRGLEEMDTQKISVVSDYKSEKSDSFVVDIESFSHGTDKDRNANSRITLQRSLSRKGCQRGGEKRTSSSATANERDTVVATSSPRAALVGAGTPEMPMVVALGSTDHPSNPQVHHQITITASNISTNTESRWGSRKNSFRRSPPSWAIDPRKILIFFATLSSMGTILLIYFTLSMSKINTDNDALNWQQ</sequence>
<organism evidence="3 4">
    <name type="scientific">Liquidambar formosana</name>
    <name type="common">Formosan gum</name>
    <dbReference type="NCBI Taxonomy" id="63359"/>
    <lineage>
        <taxon>Eukaryota</taxon>
        <taxon>Viridiplantae</taxon>
        <taxon>Streptophyta</taxon>
        <taxon>Embryophyta</taxon>
        <taxon>Tracheophyta</taxon>
        <taxon>Spermatophyta</taxon>
        <taxon>Magnoliopsida</taxon>
        <taxon>eudicotyledons</taxon>
        <taxon>Gunneridae</taxon>
        <taxon>Pentapetalae</taxon>
        <taxon>Saxifragales</taxon>
        <taxon>Altingiaceae</taxon>
        <taxon>Liquidambar</taxon>
    </lineage>
</organism>
<keyword evidence="2" id="KW-0472">Membrane</keyword>
<dbReference type="EMBL" id="JBBPBK010000399">
    <property type="protein sequence ID" value="KAK9265415.1"/>
    <property type="molecule type" value="Genomic_DNA"/>
</dbReference>
<dbReference type="PANTHER" id="PTHR34064:SF4">
    <property type="entry name" value="PROTEIN, PUTATIVE-RELATED"/>
    <property type="match status" value="1"/>
</dbReference>
<keyword evidence="2" id="KW-1133">Transmembrane helix</keyword>
<protein>
    <submittedName>
        <fullName evidence="3">Uncharacterized protein</fullName>
    </submittedName>
</protein>
<evidence type="ECO:0000256" key="1">
    <source>
        <dbReference type="SAM" id="MobiDB-lite"/>
    </source>
</evidence>
<dbReference type="AlphaFoldDB" id="A0AAP0N583"/>
<keyword evidence="4" id="KW-1185">Reference proteome</keyword>
<gene>
    <name evidence="3" type="ORF">L1049_001664</name>
</gene>
<dbReference type="Proteomes" id="UP001415857">
    <property type="component" value="Unassembled WGS sequence"/>
</dbReference>
<feature type="transmembrane region" description="Helical" evidence="2">
    <location>
        <begin position="160"/>
        <end position="180"/>
    </location>
</feature>
<feature type="region of interest" description="Disordered" evidence="1">
    <location>
        <begin position="58"/>
        <end position="90"/>
    </location>
</feature>
<evidence type="ECO:0000313" key="3">
    <source>
        <dbReference type="EMBL" id="KAK9265415.1"/>
    </source>
</evidence>
<name>A0AAP0N583_LIQFO</name>